<proteinExistence type="predicted"/>
<protein>
    <submittedName>
        <fullName evidence="2">Uncharacterized protein</fullName>
    </submittedName>
</protein>
<accession>A0A8C6YHY2</accession>
<dbReference type="Proteomes" id="UP000694420">
    <property type="component" value="Unplaced"/>
</dbReference>
<evidence type="ECO:0000313" key="3">
    <source>
        <dbReference type="Proteomes" id="UP000694420"/>
    </source>
</evidence>
<feature type="transmembrane region" description="Helical" evidence="1">
    <location>
        <begin position="12"/>
        <end position="33"/>
    </location>
</feature>
<keyword evidence="1" id="KW-0472">Membrane</keyword>
<dbReference type="Ensembl" id="ENSNPET00000000211.1">
    <property type="protein sequence ID" value="ENSNPEP00000000206.1"/>
    <property type="gene ID" value="ENSNPEG00000000204.1"/>
</dbReference>
<organism evidence="2 3">
    <name type="scientific">Nothoprocta perdicaria</name>
    <name type="common">Chilean tinamou</name>
    <name type="synonym">Crypturus perdicarius</name>
    <dbReference type="NCBI Taxonomy" id="30464"/>
    <lineage>
        <taxon>Eukaryota</taxon>
        <taxon>Metazoa</taxon>
        <taxon>Chordata</taxon>
        <taxon>Craniata</taxon>
        <taxon>Vertebrata</taxon>
        <taxon>Euteleostomi</taxon>
        <taxon>Archelosauria</taxon>
        <taxon>Archosauria</taxon>
        <taxon>Dinosauria</taxon>
        <taxon>Saurischia</taxon>
        <taxon>Theropoda</taxon>
        <taxon>Coelurosauria</taxon>
        <taxon>Aves</taxon>
        <taxon>Palaeognathae</taxon>
        <taxon>Tinamiformes</taxon>
        <taxon>Tinamidae</taxon>
        <taxon>Nothoprocta</taxon>
    </lineage>
</organism>
<keyword evidence="3" id="KW-1185">Reference proteome</keyword>
<dbReference type="AlphaFoldDB" id="A0A8C6YHY2"/>
<keyword evidence="1" id="KW-0812">Transmembrane</keyword>
<reference evidence="2" key="2">
    <citation type="submission" date="2025-09" db="UniProtKB">
        <authorList>
            <consortium name="Ensembl"/>
        </authorList>
    </citation>
    <scope>IDENTIFICATION</scope>
</reference>
<evidence type="ECO:0000256" key="1">
    <source>
        <dbReference type="SAM" id="Phobius"/>
    </source>
</evidence>
<evidence type="ECO:0000313" key="2">
    <source>
        <dbReference type="Ensembl" id="ENSNPEP00000000206.1"/>
    </source>
</evidence>
<reference evidence="2" key="1">
    <citation type="submission" date="2025-08" db="UniProtKB">
        <authorList>
            <consortium name="Ensembl"/>
        </authorList>
    </citation>
    <scope>IDENTIFICATION</scope>
</reference>
<sequence length="59" mass="6856">GKRNQGLLEAIFVYILVTEVHCKYIFLYFFFFLTHFSTHLVLPEGAEGDPWRYLTGCPG</sequence>
<keyword evidence="1" id="KW-1133">Transmembrane helix</keyword>
<name>A0A8C6YHY2_NOTPE</name>